<dbReference type="AlphaFoldDB" id="A0A2K2U579"/>
<dbReference type="PROSITE" id="PS00622">
    <property type="entry name" value="HTH_LUXR_1"/>
    <property type="match status" value="1"/>
</dbReference>
<dbReference type="PRINTS" id="PR00038">
    <property type="entry name" value="HTHLUXR"/>
</dbReference>
<keyword evidence="4" id="KW-0812">Transmembrane</keyword>
<dbReference type="CDD" id="cd06170">
    <property type="entry name" value="LuxR_C_like"/>
    <property type="match status" value="1"/>
</dbReference>
<dbReference type="InterPro" id="IPR000792">
    <property type="entry name" value="Tscrpt_reg_LuxR_C"/>
</dbReference>
<keyword evidence="2" id="KW-0238">DNA-binding</keyword>
<keyword evidence="7" id="KW-1185">Reference proteome</keyword>
<dbReference type="InterPro" id="IPR016032">
    <property type="entry name" value="Sig_transdc_resp-reg_C-effctor"/>
</dbReference>
<evidence type="ECO:0000313" key="7">
    <source>
        <dbReference type="Proteomes" id="UP000236488"/>
    </source>
</evidence>
<keyword evidence="4" id="KW-1133">Transmembrane helix</keyword>
<feature type="domain" description="HTH luxR-type" evidence="5">
    <location>
        <begin position="427"/>
        <end position="491"/>
    </location>
</feature>
<evidence type="ECO:0000313" key="6">
    <source>
        <dbReference type="EMBL" id="PNV65451.1"/>
    </source>
</evidence>
<dbReference type="Gene3D" id="1.10.10.10">
    <property type="entry name" value="Winged helix-like DNA-binding domain superfamily/Winged helix DNA-binding domain"/>
    <property type="match status" value="1"/>
</dbReference>
<name>A0A2K2U579_9ACTN</name>
<proteinExistence type="predicted"/>
<gene>
    <name evidence="6" type="ORF">C2L80_06550</name>
</gene>
<feature type="transmembrane region" description="Helical" evidence="4">
    <location>
        <begin position="163"/>
        <end position="181"/>
    </location>
</feature>
<feature type="transmembrane region" description="Helical" evidence="4">
    <location>
        <begin position="288"/>
        <end position="307"/>
    </location>
</feature>
<dbReference type="Proteomes" id="UP000236488">
    <property type="component" value="Unassembled WGS sequence"/>
</dbReference>
<feature type="transmembrane region" description="Helical" evidence="4">
    <location>
        <begin position="77"/>
        <end position="99"/>
    </location>
</feature>
<organism evidence="6 7">
    <name type="scientific">Rubneribacter badeniensis</name>
    <dbReference type="NCBI Taxonomy" id="2070688"/>
    <lineage>
        <taxon>Bacteria</taxon>
        <taxon>Bacillati</taxon>
        <taxon>Actinomycetota</taxon>
        <taxon>Coriobacteriia</taxon>
        <taxon>Eggerthellales</taxon>
        <taxon>Eggerthellaceae</taxon>
        <taxon>Rubneribacter</taxon>
    </lineage>
</organism>
<feature type="transmembrane region" description="Helical" evidence="4">
    <location>
        <begin position="313"/>
        <end position="338"/>
    </location>
</feature>
<reference evidence="6 7" key="1">
    <citation type="journal article" date="2018" name="Int. J. Syst. Evol. Microbiol.">
        <title>Rubneribacter badeniensis gen. nov., sp. nov. and Enteroscipio rubneri gen. nov., sp. nov., new members of the Eggerthellaceae isolated from human faeces.</title>
        <authorList>
            <person name="Danylec N."/>
            <person name="Gobl A."/>
            <person name="Stoll D.A."/>
            <person name="Hetzer B."/>
            <person name="Kulling S.E."/>
            <person name="Huch M."/>
        </authorList>
    </citation>
    <scope>NUCLEOTIDE SEQUENCE [LARGE SCALE GENOMIC DNA]</scope>
    <source>
        <strain evidence="6 7">ResAG-85</strain>
    </source>
</reference>
<accession>A0A2K2U579</accession>
<feature type="transmembrane region" description="Helical" evidence="4">
    <location>
        <begin position="254"/>
        <end position="276"/>
    </location>
</feature>
<dbReference type="EMBL" id="PPEL01000030">
    <property type="protein sequence ID" value="PNV65451.1"/>
    <property type="molecule type" value="Genomic_DNA"/>
</dbReference>
<feature type="transmembrane region" description="Helical" evidence="4">
    <location>
        <begin position="350"/>
        <end position="371"/>
    </location>
</feature>
<evidence type="ECO:0000256" key="3">
    <source>
        <dbReference type="ARBA" id="ARBA00023163"/>
    </source>
</evidence>
<dbReference type="SMART" id="SM00421">
    <property type="entry name" value="HTH_LUXR"/>
    <property type="match status" value="1"/>
</dbReference>
<evidence type="ECO:0000256" key="1">
    <source>
        <dbReference type="ARBA" id="ARBA00023015"/>
    </source>
</evidence>
<dbReference type="GO" id="GO:0006355">
    <property type="term" value="P:regulation of DNA-templated transcription"/>
    <property type="evidence" value="ECO:0007669"/>
    <property type="project" value="InterPro"/>
</dbReference>
<feature type="transmembrane region" description="Helical" evidence="4">
    <location>
        <begin position="217"/>
        <end position="242"/>
    </location>
</feature>
<protein>
    <recommendedName>
        <fullName evidence="5">HTH luxR-type domain-containing protein</fullName>
    </recommendedName>
</protein>
<keyword evidence="3" id="KW-0804">Transcription</keyword>
<evidence type="ECO:0000256" key="2">
    <source>
        <dbReference type="ARBA" id="ARBA00023125"/>
    </source>
</evidence>
<evidence type="ECO:0000256" key="4">
    <source>
        <dbReference type="SAM" id="Phobius"/>
    </source>
</evidence>
<dbReference type="SUPFAM" id="SSF46894">
    <property type="entry name" value="C-terminal effector domain of the bipartite response regulators"/>
    <property type="match status" value="1"/>
</dbReference>
<dbReference type="InterPro" id="IPR036388">
    <property type="entry name" value="WH-like_DNA-bd_sf"/>
</dbReference>
<keyword evidence="1" id="KW-0805">Transcription regulation</keyword>
<dbReference type="PANTHER" id="PTHR44688:SF16">
    <property type="entry name" value="DNA-BINDING TRANSCRIPTIONAL ACTIVATOR DEVR_DOSR"/>
    <property type="match status" value="1"/>
</dbReference>
<dbReference type="PROSITE" id="PS50043">
    <property type="entry name" value="HTH_LUXR_2"/>
    <property type="match status" value="1"/>
</dbReference>
<keyword evidence="4" id="KW-0472">Membrane</keyword>
<feature type="transmembrane region" description="Helical" evidence="4">
    <location>
        <begin position="35"/>
        <end position="56"/>
    </location>
</feature>
<feature type="transmembrane region" description="Helical" evidence="4">
    <location>
        <begin position="138"/>
        <end position="157"/>
    </location>
</feature>
<sequence length="491" mass="50785">MIASEQVGFGLFGALVLLATHRSSPFVLASGLSSWAPFVFGFFGGLCVGGAALALLRARASGAIGTPASQRFEKARAALAACCLVAGVFSAAGAFSFGVDISALGMPWSFGGVIAGAATSALLAQWAERFGSLSRRAAFAKSGAACLVAAALSALAAVLPESAAFALVAVEAAAAAVLLFTGEPFGSPLPSDDATTSEDAAAHASSHASERAPGRSALAFAAAVWRPAAGALICLFVFGLTWDTDRLGAPLNDGALLAFEKVAGFAAAGLVVGLLARREGERDLLETLVGFVLPLLLVTFIVRPYLLDFVVDPIALGLIGFARETGFALFLAAAWLALSTHARACGLPPAFAMTLFAALAGASGLAGLYSLPVLGAASTFVGAVLFTLYLVIVVVASMAQRGRLSARDAQAIERQGFERFIEARSDELAERFSLTPRERDIVVHLGRGHSYAYIAGELVVSENTVRTHVRNMYRKMGVSSREELLEMIHGA</sequence>
<dbReference type="Pfam" id="PF00196">
    <property type="entry name" value="GerE"/>
    <property type="match status" value="1"/>
</dbReference>
<dbReference type="RefSeq" id="WP_103262877.1">
    <property type="nucleotide sequence ID" value="NZ_PPEL01000030.1"/>
</dbReference>
<evidence type="ECO:0000259" key="5">
    <source>
        <dbReference type="PROSITE" id="PS50043"/>
    </source>
</evidence>
<dbReference type="GO" id="GO:0003677">
    <property type="term" value="F:DNA binding"/>
    <property type="evidence" value="ECO:0007669"/>
    <property type="project" value="UniProtKB-KW"/>
</dbReference>
<dbReference type="PANTHER" id="PTHR44688">
    <property type="entry name" value="DNA-BINDING TRANSCRIPTIONAL ACTIVATOR DEVR_DOSR"/>
    <property type="match status" value="1"/>
</dbReference>
<feature type="transmembrane region" description="Helical" evidence="4">
    <location>
        <begin position="377"/>
        <end position="399"/>
    </location>
</feature>
<feature type="transmembrane region" description="Helical" evidence="4">
    <location>
        <begin position="105"/>
        <end position="126"/>
    </location>
</feature>
<comment type="caution">
    <text evidence="6">The sequence shown here is derived from an EMBL/GenBank/DDBJ whole genome shotgun (WGS) entry which is preliminary data.</text>
</comment>